<evidence type="ECO:0000256" key="1">
    <source>
        <dbReference type="SAM" id="MobiDB-lite"/>
    </source>
</evidence>
<gene>
    <name evidence="2" type="ORF">QYT958_LOCUS35652</name>
</gene>
<dbReference type="AlphaFoldDB" id="A0A821Z3S3"/>
<reference evidence="2" key="1">
    <citation type="submission" date="2021-02" db="EMBL/GenBank/DDBJ databases">
        <authorList>
            <person name="Nowell W R."/>
        </authorList>
    </citation>
    <scope>NUCLEOTIDE SEQUENCE</scope>
</reference>
<feature type="region of interest" description="Disordered" evidence="1">
    <location>
        <begin position="12"/>
        <end position="33"/>
    </location>
</feature>
<evidence type="ECO:0000313" key="2">
    <source>
        <dbReference type="EMBL" id="CAF4975691.1"/>
    </source>
</evidence>
<feature type="non-terminal residue" evidence="2">
    <location>
        <position position="1"/>
    </location>
</feature>
<name>A0A821Z3S3_9BILA</name>
<proteinExistence type="predicted"/>
<comment type="caution">
    <text evidence="2">The sequence shown here is derived from an EMBL/GenBank/DDBJ whole genome shotgun (WGS) entry which is preliminary data.</text>
</comment>
<accession>A0A821Z3S3</accession>
<evidence type="ECO:0000313" key="3">
    <source>
        <dbReference type="Proteomes" id="UP000663848"/>
    </source>
</evidence>
<dbReference type="Proteomes" id="UP000663848">
    <property type="component" value="Unassembled WGS sequence"/>
</dbReference>
<dbReference type="EMBL" id="CAJOBR010027320">
    <property type="protein sequence ID" value="CAF4975691.1"/>
    <property type="molecule type" value="Genomic_DNA"/>
</dbReference>
<sequence length="33" mass="3874">LSRSFRALEQDLMSVEGTPQAPKSIYDQRRQHE</sequence>
<organism evidence="2 3">
    <name type="scientific">Rotaria socialis</name>
    <dbReference type="NCBI Taxonomy" id="392032"/>
    <lineage>
        <taxon>Eukaryota</taxon>
        <taxon>Metazoa</taxon>
        <taxon>Spiralia</taxon>
        <taxon>Gnathifera</taxon>
        <taxon>Rotifera</taxon>
        <taxon>Eurotatoria</taxon>
        <taxon>Bdelloidea</taxon>
        <taxon>Philodinida</taxon>
        <taxon>Philodinidae</taxon>
        <taxon>Rotaria</taxon>
    </lineage>
</organism>
<protein>
    <submittedName>
        <fullName evidence="2">Uncharacterized protein</fullName>
    </submittedName>
</protein>